<evidence type="ECO:0000256" key="3">
    <source>
        <dbReference type="ARBA" id="ARBA00011914"/>
    </source>
</evidence>
<dbReference type="OMA" id="CFLGIWP"/>
<dbReference type="GO" id="GO:0032259">
    <property type="term" value="P:methylation"/>
    <property type="evidence" value="ECO:0007669"/>
    <property type="project" value="UniProtKB-KW"/>
</dbReference>
<evidence type="ECO:0000256" key="6">
    <source>
        <dbReference type="ARBA" id="ARBA00022603"/>
    </source>
</evidence>
<evidence type="ECO:0000256" key="2">
    <source>
        <dbReference type="ARBA" id="ARBA00004496"/>
    </source>
</evidence>
<dbReference type="PANTHER" id="PTHR13539">
    <property type="entry name" value="CALMODULIN-LYSINE N-METHYLTRANSFERASE"/>
    <property type="match status" value="1"/>
</dbReference>
<dbReference type="AlphaFoldDB" id="A0A8B7YLS7"/>
<dbReference type="RefSeq" id="XP_022093602.1">
    <property type="nucleotide sequence ID" value="XM_022237910.1"/>
</dbReference>
<gene>
    <name evidence="10" type="primary">LOC110980872</name>
</gene>
<dbReference type="EC" id="2.1.1.60" evidence="3"/>
<keyword evidence="8" id="KW-0539">Nucleus</keyword>
<comment type="subcellular location">
    <subcellularLocation>
        <location evidence="2">Cytoplasm</location>
    </subcellularLocation>
    <subcellularLocation>
        <location evidence="1">Nucleus</location>
    </subcellularLocation>
</comment>
<keyword evidence="5" id="KW-0963">Cytoplasm</keyword>
<accession>A0A8B7YLS7</accession>
<dbReference type="OrthoDB" id="413520at2759"/>
<evidence type="ECO:0000256" key="1">
    <source>
        <dbReference type="ARBA" id="ARBA00004123"/>
    </source>
</evidence>
<dbReference type="GO" id="GO:0005634">
    <property type="term" value="C:nucleus"/>
    <property type="evidence" value="ECO:0007669"/>
    <property type="project" value="UniProtKB-SubCell"/>
</dbReference>
<dbReference type="GO" id="GO:0005737">
    <property type="term" value="C:cytoplasm"/>
    <property type="evidence" value="ECO:0007669"/>
    <property type="project" value="UniProtKB-SubCell"/>
</dbReference>
<dbReference type="Gene3D" id="3.40.50.150">
    <property type="entry name" value="Vaccinia Virus protein VP39"/>
    <property type="match status" value="1"/>
</dbReference>
<proteinExistence type="predicted"/>
<dbReference type="KEGG" id="aplc:110980872"/>
<organism evidence="9 10">
    <name type="scientific">Acanthaster planci</name>
    <name type="common">Crown-of-thorns starfish</name>
    <dbReference type="NCBI Taxonomy" id="133434"/>
    <lineage>
        <taxon>Eukaryota</taxon>
        <taxon>Metazoa</taxon>
        <taxon>Echinodermata</taxon>
        <taxon>Eleutherozoa</taxon>
        <taxon>Asterozoa</taxon>
        <taxon>Asteroidea</taxon>
        <taxon>Valvatacea</taxon>
        <taxon>Valvatida</taxon>
        <taxon>Acanthasteridae</taxon>
        <taxon>Acanthaster</taxon>
    </lineage>
</organism>
<dbReference type="Pfam" id="PF10294">
    <property type="entry name" value="Methyltransf_16"/>
    <property type="match status" value="1"/>
</dbReference>
<evidence type="ECO:0000256" key="4">
    <source>
        <dbReference type="ARBA" id="ARBA00020594"/>
    </source>
</evidence>
<dbReference type="SUPFAM" id="SSF53335">
    <property type="entry name" value="S-adenosyl-L-methionine-dependent methyltransferases"/>
    <property type="match status" value="1"/>
</dbReference>
<evidence type="ECO:0000256" key="8">
    <source>
        <dbReference type="ARBA" id="ARBA00023242"/>
    </source>
</evidence>
<evidence type="ECO:0000313" key="9">
    <source>
        <dbReference type="Proteomes" id="UP000694845"/>
    </source>
</evidence>
<name>A0A8B7YLS7_ACAPL</name>
<keyword evidence="6" id="KW-0489">Methyltransferase</keyword>
<dbReference type="GO" id="GO:0018025">
    <property type="term" value="F:calmodulin-lysine N-methyltransferase activity"/>
    <property type="evidence" value="ECO:0007669"/>
    <property type="project" value="UniProtKB-EC"/>
</dbReference>
<keyword evidence="9" id="KW-1185">Reference proteome</keyword>
<dbReference type="PANTHER" id="PTHR13539:SF3">
    <property type="entry name" value="CALMODULIN-LYSINE N-METHYLTRANSFERASE"/>
    <property type="match status" value="1"/>
</dbReference>
<evidence type="ECO:0000256" key="7">
    <source>
        <dbReference type="ARBA" id="ARBA00022679"/>
    </source>
</evidence>
<dbReference type="CTD" id="79823"/>
<keyword evidence="7" id="KW-0808">Transferase</keyword>
<dbReference type="InterPro" id="IPR025800">
    <property type="entry name" value="CaM-Lys-N-MeTrfase"/>
</dbReference>
<evidence type="ECO:0000313" key="10">
    <source>
        <dbReference type="RefSeq" id="XP_022093602.1"/>
    </source>
</evidence>
<dbReference type="InterPro" id="IPR019410">
    <property type="entry name" value="Methyltransf_16"/>
</dbReference>
<dbReference type="InterPro" id="IPR029063">
    <property type="entry name" value="SAM-dependent_MTases_sf"/>
</dbReference>
<dbReference type="Proteomes" id="UP000694845">
    <property type="component" value="Unplaced"/>
</dbReference>
<dbReference type="GeneID" id="110980872"/>
<sequence>MTMFPSPGIDPVSLFTLEECTESNQVNSASVRRFSTFGLLSTNHLPHKLSQGAHRWAEYTCPHYREFSVSIRHLSNNFSASELVGFNNTGNVCVWPAEEVLTFHCLKNAESFKNQRICELGGGMTCLAGIAVAVCTDAAEVLLTDGNENSVQNVQEILAENRSKICQTSIAVRELKWNKRQTFEDLNGHFDHVISADCLFFDRFRQDLVDTIDVLLKPKGVATIFAPHRGKTLEDFCQLARPRFTVEVDCKYDQLVWQKHQEMLTQGKEVYDEDIHYPVMITLTR</sequence>
<protein>
    <recommendedName>
        <fullName evidence="4">Calmodulin-lysine N-methyltransferase</fullName>
        <ecNumber evidence="3">2.1.1.60</ecNumber>
    </recommendedName>
</protein>
<reference evidence="10" key="1">
    <citation type="submission" date="2025-08" db="UniProtKB">
        <authorList>
            <consortium name="RefSeq"/>
        </authorList>
    </citation>
    <scope>IDENTIFICATION</scope>
</reference>
<evidence type="ECO:0000256" key="5">
    <source>
        <dbReference type="ARBA" id="ARBA00022490"/>
    </source>
</evidence>